<protein>
    <submittedName>
        <fullName evidence="2">Uncharacterized protein</fullName>
    </submittedName>
</protein>
<proteinExistence type="predicted"/>
<accession>A0A6P0ULL2</accession>
<keyword evidence="1" id="KW-0812">Transmembrane</keyword>
<feature type="transmembrane region" description="Helical" evidence="1">
    <location>
        <begin position="81"/>
        <end position="98"/>
    </location>
</feature>
<sequence length="179" mass="21562">MRFKSIKFKRIYWLFLLVPFGLLTLFYQPDTEISRYPDHEIVNINRHATFVALGIFVTCVIAILLFNYFETRIRRWTTLNRFFLPGGLFLLFFMFLYWKEAFATHIMKVNENNKNTNIQWYNGTLNYEFPDDHKLNGYCFVHIDDKGYLTVKKEKIKVISGKFCKIELIKGNLNYYYVN</sequence>
<feature type="transmembrane region" description="Helical" evidence="1">
    <location>
        <begin position="48"/>
        <end position="69"/>
    </location>
</feature>
<dbReference type="EMBL" id="JAABOO010000002">
    <property type="protein sequence ID" value="NER13412.1"/>
    <property type="molecule type" value="Genomic_DNA"/>
</dbReference>
<reference evidence="2 3" key="1">
    <citation type="submission" date="2020-01" db="EMBL/GenBank/DDBJ databases">
        <title>Leptobacterium flavescens.</title>
        <authorList>
            <person name="Wang G."/>
        </authorList>
    </citation>
    <scope>NUCLEOTIDE SEQUENCE [LARGE SCALE GENOMIC DNA]</scope>
    <source>
        <strain evidence="2 3">KCTC 22160</strain>
    </source>
</reference>
<name>A0A6P0ULL2_9FLAO</name>
<dbReference type="AlphaFoldDB" id="A0A6P0ULL2"/>
<evidence type="ECO:0000313" key="3">
    <source>
        <dbReference type="Proteomes" id="UP000468581"/>
    </source>
</evidence>
<keyword evidence="1" id="KW-1133">Transmembrane helix</keyword>
<comment type="caution">
    <text evidence="2">The sequence shown here is derived from an EMBL/GenBank/DDBJ whole genome shotgun (WGS) entry which is preliminary data.</text>
</comment>
<dbReference type="RefSeq" id="WP_163606452.1">
    <property type="nucleotide sequence ID" value="NZ_JAABOO010000002.1"/>
</dbReference>
<gene>
    <name evidence="2" type="ORF">GWK08_08195</name>
</gene>
<feature type="transmembrane region" description="Helical" evidence="1">
    <location>
        <begin position="12"/>
        <end position="28"/>
    </location>
</feature>
<dbReference type="Proteomes" id="UP000468581">
    <property type="component" value="Unassembled WGS sequence"/>
</dbReference>
<organism evidence="2 3">
    <name type="scientific">Leptobacterium flavescens</name>
    <dbReference type="NCBI Taxonomy" id="472055"/>
    <lineage>
        <taxon>Bacteria</taxon>
        <taxon>Pseudomonadati</taxon>
        <taxon>Bacteroidota</taxon>
        <taxon>Flavobacteriia</taxon>
        <taxon>Flavobacteriales</taxon>
        <taxon>Flavobacteriaceae</taxon>
        <taxon>Leptobacterium</taxon>
    </lineage>
</organism>
<keyword evidence="3" id="KW-1185">Reference proteome</keyword>
<evidence type="ECO:0000313" key="2">
    <source>
        <dbReference type="EMBL" id="NER13412.1"/>
    </source>
</evidence>
<keyword evidence="1" id="KW-0472">Membrane</keyword>
<evidence type="ECO:0000256" key="1">
    <source>
        <dbReference type="SAM" id="Phobius"/>
    </source>
</evidence>